<dbReference type="Gene3D" id="3.20.20.450">
    <property type="entry name" value="EAL domain"/>
    <property type="match status" value="1"/>
</dbReference>
<dbReference type="KEGG" id="jpo:G7058_08840"/>
<gene>
    <name evidence="2" type="ORF">G7058_08840</name>
</gene>
<sequence>MTAYVIKEKVADLYFVFQPIVKTQSEKSHTISSYEVLLRSRKEGRFPIDLFLDLISDEESNQILLDEYKKMVYHFMESCPDIGLSLNVHHEQLVHESTWKFLKDIQIFSNRITIEFTEFVPDSYVRNNFSTRQWMCAINKLGYRIALDDIDSGLNSLQFVMEHIDLIKVIKFSLLPFRMMDRPTILHFIEGWIKISERYNVALVVEAVEDKELANELSNLGAVYQQGYFWGRGKVL</sequence>
<feature type="domain" description="EAL" evidence="1">
    <location>
        <begin position="1"/>
        <end position="236"/>
    </location>
</feature>
<protein>
    <submittedName>
        <fullName evidence="2">EAL domain-containing protein</fullName>
    </submittedName>
</protein>
<dbReference type="Pfam" id="PF00563">
    <property type="entry name" value="EAL"/>
    <property type="match status" value="1"/>
</dbReference>
<dbReference type="SMART" id="SM00052">
    <property type="entry name" value="EAL"/>
    <property type="match status" value="1"/>
</dbReference>
<dbReference type="InterPro" id="IPR001633">
    <property type="entry name" value="EAL_dom"/>
</dbReference>
<proteinExistence type="predicted"/>
<reference evidence="2 3" key="1">
    <citation type="journal article" date="2017" name="Int. J. Syst. Evol. Microbiol.">
        <title>Jeotgalibaca porci sp. nov. and Jeotgalibaca arthritidis sp. nov., isolated from pigs, and emended description of the genus Jeotgalibaca.</title>
        <authorList>
            <person name="Zamora L."/>
            <person name="Perez-Sancho M."/>
            <person name="Dominguez L."/>
            <person name="Fernandez-Garayzabal J.F."/>
            <person name="Vela A.I."/>
        </authorList>
    </citation>
    <scope>NUCLEOTIDE SEQUENCE [LARGE SCALE GENOMIC DNA]</scope>
    <source>
        <strain evidence="2 3">CCUG 69148</strain>
    </source>
</reference>
<evidence type="ECO:0000313" key="2">
    <source>
        <dbReference type="EMBL" id="QIK52129.1"/>
    </source>
</evidence>
<dbReference type="PANTHER" id="PTHR33121">
    <property type="entry name" value="CYCLIC DI-GMP PHOSPHODIESTERASE PDEF"/>
    <property type="match status" value="1"/>
</dbReference>
<dbReference type="PANTHER" id="PTHR33121:SF70">
    <property type="entry name" value="SIGNALING PROTEIN YKOW"/>
    <property type="match status" value="1"/>
</dbReference>
<dbReference type="CDD" id="cd01948">
    <property type="entry name" value="EAL"/>
    <property type="match status" value="1"/>
</dbReference>
<organism evidence="2 3">
    <name type="scientific">Jeotgalibaca porci</name>
    <dbReference type="NCBI Taxonomy" id="1868793"/>
    <lineage>
        <taxon>Bacteria</taxon>
        <taxon>Bacillati</taxon>
        <taxon>Bacillota</taxon>
        <taxon>Bacilli</taxon>
        <taxon>Lactobacillales</taxon>
        <taxon>Carnobacteriaceae</taxon>
        <taxon>Jeotgalibaca</taxon>
    </lineage>
</organism>
<dbReference type="InterPro" id="IPR050706">
    <property type="entry name" value="Cyclic-di-GMP_PDE-like"/>
</dbReference>
<dbReference type="InterPro" id="IPR035919">
    <property type="entry name" value="EAL_sf"/>
</dbReference>
<accession>A0A6G7WIT6</accession>
<dbReference type="GeneID" id="94553387"/>
<evidence type="ECO:0000313" key="3">
    <source>
        <dbReference type="Proteomes" id="UP000501830"/>
    </source>
</evidence>
<dbReference type="PROSITE" id="PS50883">
    <property type="entry name" value="EAL"/>
    <property type="match status" value="1"/>
</dbReference>
<dbReference type="AlphaFoldDB" id="A0A6G7WIT6"/>
<evidence type="ECO:0000259" key="1">
    <source>
        <dbReference type="PROSITE" id="PS50883"/>
    </source>
</evidence>
<dbReference type="Proteomes" id="UP000501830">
    <property type="component" value="Chromosome"/>
</dbReference>
<dbReference type="GO" id="GO:0071111">
    <property type="term" value="F:cyclic-guanylate-specific phosphodiesterase activity"/>
    <property type="evidence" value="ECO:0007669"/>
    <property type="project" value="InterPro"/>
</dbReference>
<dbReference type="SUPFAM" id="SSF141868">
    <property type="entry name" value="EAL domain-like"/>
    <property type="match status" value="1"/>
</dbReference>
<keyword evidence="3" id="KW-1185">Reference proteome</keyword>
<dbReference type="RefSeq" id="WP_166063192.1">
    <property type="nucleotide sequence ID" value="NZ_CP049889.1"/>
</dbReference>
<dbReference type="EMBL" id="CP049889">
    <property type="protein sequence ID" value="QIK52129.1"/>
    <property type="molecule type" value="Genomic_DNA"/>
</dbReference>
<name>A0A6G7WIT6_9LACT</name>